<dbReference type="EMBL" id="AVOT02022926">
    <property type="protein sequence ID" value="MBW0512665.1"/>
    <property type="molecule type" value="Genomic_DNA"/>
</dbReference>
<sequence>MKGEAPSKRGGINSRRSRSSSCLLGGYPGIYQGRRSRLGEAEDEEGEEFVEEEYDYETVVEDSMEGAIEAPEAPNLAHSNQPPVLQYKPNFAKMMEQMTQLMGQITQAVFPRDNSRDQVFRLPP</sequence>
<evidence type="ECO:0000313" key="2">
    <source>
        <dbReference type="EMBL" id="MBW0512665.1"/>
    </source>
</evidence>
<dbReference type="Proteomes" id="UP000765509">
    <property type="component" value="Unassembled WGS sequence"/>
</dbReference>
<gene>
    <name evidence="2" type="ORF">O181_052380</name>
</gene>
<protein>
    <submittedName>
        <fullName evidence="2">Uncharacterized protein</fullName>
    </submittedName>
</protein>
<feature type="region of interest" description="Disordered" evidence="1">
    <location>
        <begin position="1"/>
        <end position="27"/>
    </location>
</feature>
<comment type="caution">
    <text evidence="2">The sequence shown here is derived from an EMBL/GenBank/DDBJ whole genome shotgun (WGS) entry which is preliminary data.</text>
</comment>
<dbReference type="AlphaFoldDB" id="A0A9Q3HSL3"/>
<proteinExistence type="predicted"/>
<evidence type="ECO:0000313" key="3">
    <source>
        <dbReference type="Proteomes" id="UP000765509"/>
    </source>
</evidence>
<evidence type="ECO:0000256" key="1">
    <source>
        <dbReference type="SAM" id="MobiDB-lite"/>
    </source>
</evidence>
<keyword evidence="3" id="KW-1185">Reference proteome</keyword>
<organism evidence="2 3">
    <name type="scientific">Austropuccinia psidii MF-1</name>
    <dbReference type="NCBI Taxonomy" id="1389203"/>
    <lineage>
        <taxon>Eukaryota</taxon>
        <taxon>Fungi</taxon>
        <taxon>Dikarya</taxon>
        <taxon>Basidiomycota</taxon>
        <taxon>Pucciniomycotina</taxon>
        <taxon>Pucciniomycetes</taxon>
        <taxon>Pucciniales</taxon>
        <taxon>Sphaerophragmiaceae</taxon>
        <taxon>Austropuccinia</taxon>
    </lineage>
</organism>
<name>A0A9Q3HSL3_9BASI</name>
<accession>A0A9Q3HSL3</accession>
<reference evidence="2" key="1">
    <citation type="submission" date="2021-03" db="EMBL/GenBank/DDBJ databases">
        <title>Draft genome sequence of rust myrtle Austropuccinia psidii MF-1, a brazilian biotype.</title>
        <authorList>
            <person name="Quecine M.C."/>
            <person name="Pachon D.M.R."/>
            <person name="Bonatelli M.L."/>
            <person name="Correr F.H."/>
            <person name="Franceschini L.M."/>
            <person name="Leite T.F."/>
            <person name="Margarido G.R.A."/>
            <person name="Almeida C.A."/>
            <person name="Ferrarezi J.A."/>
            <person name="Labate C.A."/>
        </authorList>
    </citation>
    <scope>NUCLEOTIDE SEQUENCE</scope>
    <source>
        <strain evidence="2">MF-1</strain>
    </source>
</reference>